<dbReference type="Gramene" id="OE9A080614T3">
    <property type="protein sequence ID" value="OE9A080614C3"/>
    <property type="gene ID" value="OE9A080614"/>
</dbReference>
<dbReference type="Gramene" id="OE9A080614T2">
    <property type="protein sequence ID" value="OE9A080614C2"/>
    <property type="gene ID" value="OE9A080614"/>
</dbReference>
<evidence type="ECO:0000313" key="5">
    <source>
        <dbReference type="Proteomes" id="UP000594638"/>
    </source>
</evidence>
<feature type="region of interest" description="Disordered" evidence="1">
    <location>
        <begin position="206"/>
        <end position="240"/>
    </location>
</feature>
<gene>
    <name evidence="4" type="ORF">OLEA9_A080614</name>
</gene>
<keyword evidence="5" id="KW-1185">Reference proteome</keyword>
<name>A0A8S0S2N0_OLEEU</name>
<dbReference type="OrthoDB" id="694308at2759"/>
<accession>A0A8S0S2N0</accession>
<evidence type="ECO:0000259" key="2">
    <source>
        <dbReference type="Pfam" id="PF04782"/>
    </source>
</evidence>
<dbReference type="PANTHER" id="PTHR21450">
    <property type="entry name" value="PROTEIN ALTERED PHOSPHATE STARVATION RESPONSE 1"/>
    <property type="match status" value="1"/>
</dbReference>
<feature type="region of interest" description="Disordered" evidence="1">
    <location>
        <begin position="144"/>
        <end position="163"/>
    </location>
</feature>
<dbReference type="Gramene" id="OE9A080614T1">
    <property type="protein sequence ID" value="OE9A080614C1"/>
    <property type="gene ID" value="OE9A080614"/>
</dbReference>
<feature type="domain" description="DUF630" evidence="3">
    <location>
        <begin position="1"/>
        <end position="58"/>
    </location>
</feature>
<dbReference type="PANTHER" id="PTHR21450:SF6">
    <property type="entry name" value="EXPRESSED PROTEIN"/>
    <property type="match status" value="1"/>
</dbReference>
<proteinExistence type="predicted"/>
<dbReference type="Proteomes" id="UP000594638">
    <property type="component" value="Unassembled WGS sequence"/>
</dbReference>
<organism evidence="4 5">
    <name type="scientific">Olea europaea subsp. europaea</name>
    <dbReference type="NCBI Taxonomy" id="158383"/>
    <lineage>
        <taxon>Eukaryota</taxon>
        <taxon>Viridiplantae</taxon>
        <taxon>Streptophyta</taxon>
        <taxon>Embryophyta</taxon>
        <taxon>Tracheophyta</taxon>
        <taxon>Spermatophyta</taxon>
        <taxon>Magnoliopsida</taxon>
        <taxon>eudicotyledons</taxon>
        <taxon>Gunneridae</taxon>
        <taxon>Pentapetalae</taxon>
        <taxon>asterids</taxon>
        <taxon>lamiids</taxon>
        <taxon>Lamiales</taxon>
        <taxon>Oleaceae</taxon>
        <taxon>Oleeae</taxon>
        <taxon>Olea</taxon>
    </lineage>
</organism>
<sequence length="788" mass="88794">MGASNSRLEEDKGVQLCRERKKLIKQALNGRCSLAAAHITYIEELKIIGTALGRFVEPDSQVEPSMHISTSATPEPHALIERSISQFSLSSRSLSQHMDTTVNKSPSASPPITSRHQAHHMKFRGMFSKKVEEKPSVPVTLSVASTTPRSTEGPEASSFEIPSIPSETPWDYFGLFQPIVNHFSSQEGGGFDQGSEYFGEIRELREEEGDPELEDVKEKVSTPGRVESLESEDEFDDPSTETLVRSFENVNRATENFVNNDSPITPSGTAVSETKFGSEQVHGTKENVMNGDSPIMSTESAVSETNVSNVKKNNSPYLSPLRATSSRFLHLNDVKITPTKETELEDISAPKDFFMSMKDIEHLFDMASESGKEVPRMLEANKFHFRPIFPGKERGLMTSALLKSCLSCGDDPSEVKEEPPQTSVKYLTWGRTVSSRSASSRNLLGVNSVDDGEDVANNLFDNFCMVSGSHASTLDRLYVWEKKLYDEVKAAQVLRSNFDQKCKVLRQKESQGMIPDKTRAVVKDLHSRIRVAIHRIDSISKKIEEIRDTELQPQLEELIDGLRRMWNMMLECHKLQFHIISVSHAPRSTKIAVQSDSWKQNTIYLENELNSLMLSFTKWIGAQKIYVEYIDKWLLKCVSLPQNKSKRNKRMKPPPIRDCGPPIYIMCGTWLEMIDKLPLLGVVESIKNLVAEVAHFLPHQEKNQRKGANHSDLSALQVGTNDDDPGINMLRDEASEDWITGYDRFRTSLVGFLGQLNKFSESSVRMFDDLQKVIEKAKENYKQFKSPS</sequence>
<dbReference type="Pfam" id="PF04782">
    <property type="entry name" value="DUF632"/>
    <property type="match status" value="1"/>
</dbReference>
<reference evidence="4 5" key="1">
    <citation type="submission" date="2019-12" db="EMBL/GenBank/DDBJ databases">
        <authorList>
            <person name="Alioto T."/>
            <person name="Alioto T."/>
            <person name="Gomez Garrido J."/>
        </authorList>
    </citation>
    <scope>NUCLEOTIDE SEQUENCE [LARGE SCALE GENOMIC DNA]</scope>
</reference>
<dbReference type="AlphaFoldDB" id="A0A8S0S2N0"/>
<evidence type="ECO:0000256" key="1">
    <source>
        <dbReference type="SAM" id="MobiDB-lite"/>
    </source>
</evidence>
<comment type="caution">
    <text evidence="4">The sequence shown here is derived from an EMBL/GenBank/DDBJ whole genome shotgun (WGS) entry which is preliminary data.</text>
</comment>
<evidence type="ECO:0008006" key="6">
    <source>
        <dbReference type="Google" id="ProtNLM"/>
    </source>
</evidence>
<protein>
    <recommendedName>
        <fullName evidence="6">BZIP transcription factor</fullName>
    </recommendedName>
</protein>
<dbReference type="Pfam" id="PF04783">
    <property type="entry name" value="DUF630"/>
    <property type="match status" value="1"/>
</dbReference>
<evidence type="ECO:0000259" key="3">
    <source>
        <dbReference type="Pfam" id="PF04783"/>
    </source>
</evidence>
<feature type="domain" description="DUF632" evidence="2">
    <location>
        <begin position="355"/>
        <end position="694"/>
    </location>
</feature>
<dbReference type="InterPro" id="IPR006867">
    <property type="entry name" value="DUF632"/>
</dbReference>
<dbReference type="InterPro" id="IPR006868">
    <property type="entry name" value="DUF630"/>
</dbReference>
<dbReference type="EMBL" id="CACTIH010003836">
    <property type="protein sequence ID" value="CAA2985977.1"/>
    <property type="molecule type" value="Genomic_DNA"/>
</dbReference>
<evidence type="ECO:0000313" key="4">
    <source>
        <dbReference type="EMBL" id="CAA2985977.1"/>
    </source>
</evidence>
<feature type="compositionally biased region" description="Acidic residues" evidence="1">
    <location>
        <begin position="229"/>
        <end position="239"/>
    </location>
</feature>